<name>A0AA41UFY6_9MICO</name>
<dbReference type="Gene3D" id="1.20.1260.10">
    <property type="match status" value="1"/>
</dbReference>
<evidence type="ECO:0000259" key="2">
    <source>
        <dbReference type="Pfam" id="PF03713"/>
    </source>
</evidence>
<sequence length="197" mass="20237">MTSLRIPLIAATALAAAIALSACSAGTTTAGGANASASSAPTASTAVFNDADVSFAMPMVDHHQQAITMAQTMLDKTGVDPRVTALAEQIKAAQGPEITMMNSWVTAWGATATSMPGMDMTTGSMTDGDMAALNAATGPAADKLFLQQMIQHHQGAIDMANVELKDGQNPDAQALATKIIADQTAQIKQMQDILATM</sequence>
<gene>
    <name evidence="3" type="ORF">MQH31_11565</name>
</gene>
<dbReference type="AlphaFoldDB" id="A0AA41UFY6"/>
<dbReference type="PANTHER" id="PTHR36933">
    <property type="entry name" value="SLL0788 PROTEIN"/>
    <property type="match status" value="1"/>
</dbReference>
<feature type="domain" description="DUF305" evidence="2">
    <location>
        <begin position="52"/>
        <end position="194"/>
    </location>
</feature>
<evidence type="ECO:0000313" key="4">
    <source>
        <dbReference type="Proteomes" id="UP001165341"/>
    </source>
</evidence>
<dbReference type="RefSeq" id="WP_243012184.1">
    <property type="nucleotide sequence ID" value="NZ_JALGAR010000003.1"/>
</dbReference>
<comment type="caution">
    <text evidence="3">The sequence shown here is derived from an EMBL/GenBank/DDBJ whole genome shotgun (WGS) entry which is preliminary data.</text>
</comment>
<reference evidence="3" key="1">
    <citation type="submission" date="2022-03" db="EMBL/GenBank/DDBJ databases">
        <title>Cryobacterium sp. nov. strain ZS14-85, isolated from Antarctic soil.</title>
        <authorList>
            <person name="Li J."/>
            <person name="Niu G."/>
        </authorList>
    </citation>
    <scope>NUCLEOTIDE SEQUENCE</scope>
    <source>
        <strain evidence="3">ZS14-85</strain>
    </source>
</reference>
<organism evidence="3 4">
    <name type="scientific">Cryobacterium zhongshanensis</name>
    <dbReference type="NCBI Taxonomy" id="2928153"/>
    <lineage>
        <taxon>Bacteria</taxon>
        <taxon>Bacillati</taxon>
        <taxon>Actinomycetota</taxon>
        <taxon>Actinomycetes</taxon>
        <taxon>Micrococcales</taxon>
        <taxon>Microbacteriaceae</taxon>
        <taxon>Cryobacterium</taxon>
    </lineage>
</organism>
<dbReference type="Proteomes" id="UP001165341">
    <property type="component" value="Unassembled WGS sequence"/>
</dbReference>
<protein>
    <submittedName>
        <fullName evidence="3">DUF305 domain-containing protein</fullName>
    </submittedName>
</protein>
<dbReference type="InterPro" id="IPR005183">
    <property type="entry name" value="DUF305_CopM-like"/>
</dbReference>
<dbReference type="EMBL" id="JALGAR010000003">
    <property type="protein sequence ID" value="MCI4658445.1"/>
    <property type="molecule type" value="Genomic_DNA"/>
</dbReference>
<dbReference type="PANTHER" id="PTHR36933:SF1">
    <property type="entry name" value="SLL0788 PROTEIN"/>
    <property type="match status" value="1"/>
</dbReference>
<feature type="signal peptide" evidence="1">
    <location>
        <begin position="1"/>
        <end position="24"/>
    </location>
</feature>
<evidence type="ECO:0000256" key="1">
    <source>
        <dbReference type="SAM" id="SignalP"/>
    </source>
</evidence>
<evidence type="ECO:0000313" key="3">
    <source>
        <dbReference type="EMBL" id="MCI4658445.1"/>
    </source>
</evidence>
<accession>A0AA41UFY6</accession>
<dbReference type="Pfam" id="PF03713">
    <property type="entry name" value="DUF305"/>
    <property type="match status" value="1"/>
</dbReference>
<keyword evidence="1" id="KW-0732">Signal</keyword>
<keyword evidence="4" id="KW-1185">Reference proteome</keyword>
<feature type="chain" id="PRO_5041283499" evidence="1">
    <location>
        <begin position="25"/>
        <end position="197"/>
    </location>
</feature>
<proteinExistence type="predicted"/>
<dbReference type="PROSITE" id="PS51257">
    <property type="entry name" value="PROKAR_LIPOPROTEIN"/>
    <property type="match status" value="1"/>
</dbReference>
<dbReference type="InterPro" id="IPR012347">
    <property type="entry name" value="Ferritin-like"/>
</dbReference>